<feature type="non-terminal residue" evidence="1">
    <location>
        <position position="88"/>
    </location>
</feature>
<dbReference type="EMBL" id="HACG01002629">
    <property type="protein sequence ID" value="CEK49494.1"/>
    <property type="molecule type" value="Transcribed_RNA"/>
</dbReference>
<accession>A0A0B6Y027</accession>
<reference evidence="1" key="1">
    <citation type="submission" date="2014-12" db="EMBL/GenBank/DDBJ databases">
        <title>Insight into the proteome of Arion vulgaris.</title>
        <authorList>
            <person name="Aradska J."/>
            <person name="Bulat T."/>
            <person name="Smidak R."/>
            <person name="Sarate P."/>
            <person name="Gangsoo J."/>
            <person name="Sialana F."/>
            <person name="Bilban M."/>
            <person name="Lubec G."/>
        </authorList>
    </citation>
    <scope>NUCLEOTIDE SEQUENCE</scope>
    <source>
        <tissue evidence="1">Skin</tissue>
    </source>
</reference>
<organism evidence="1">
    <name type="scientific">Arion vulgaris</name>
    <dbReference type="NCBI Taxonomy" id="1028688"/>
    <lineage>
        <taxon>Eukaryota</taxon>
        <taxon>Metazoa</taxon>
        <taxon>Spiralia</taxon>
        <taxon>Lophotrochozoa</taxon>
        <taxon>Mollusca</taxon>
        <taxon>Gastropoda</taxon>
        <taxon>Heterobranchia</taxon>
        <taxon>Euthyneura</taxon>
        <taxon>Panpulmonata</taxon>
        <taxon>Eupulmonata</taxon>
        <taxon>Stylommatophora</taxon>
        <taxon>Helicina</taxon>
        <taxon>Arionoidea</taxon>
        <taxon>Arionidae</taxon>
        <taxon>Arion</taxon>
    </lineage>
</organism>
<proteinExistence type="predicted"/>
<evidence type="ECO:0000313" key="1">
    <source>
        <dbReference type="EMBL" id="CEK49494.1"/>
    </source>
</evidence>
<name>A0A0B6Y027_9EUPU</name>
<feature type="non-terminal residue" evidence="1">
    <location>
        <position position="1"/>
    </location>
</feature>
<sequence>KFAPPPKPPRTHAHDVYLEVKAPISENFDGKPAKNAASQVAVRKTVHIMDTSGMESTQEETKHLSVKDRISKMEQVDTTSSEPLPLQI</sequence>
<dbReference type="AlphaFoldDB" id="A0A0B6Y027"/>
<gene>
    <name evidence="1" type="primary">ORF7926</name>
</gene>
<protein>
    <submittedName>
        <fullName evidence="1">Uncharacterized protein</fullName>
    </submittedName>
</protein>